<feature type="transmembrane region" description="Helical" evidence="4">
    <location>
        <begin position="146"/>
        <end position="169"/>
    </location>
</feature>
<keyword evidence="1 4" id="KW-0812">Transmembrane</keyword>
<name>A0AAU8ASM8_9RHOB</name>
<proteinExistence type="predicted"/>
<dbReference type="EMBL" id="CP123388">
    <property type="protein sequence ID" value="XCC97560.1"/>
    <property type="molecule type" value="Genomic_DNA"/>
</dbReference>
<feature type="transmembrane region" description="Helical" evidence="4">
    <location>
        <begin position="257"/>
        <end position="276"/>
    </location>
</feature>
<feature type="transmembrane region" description="Helical" evidence="4">
    <location>
        <begin position="344"/>
        <end position="366"/>
    </location>
</feature>
<evidence type="ECO:0000256" key="4">
    <source>
        <dbReference type="SAM" id="Phobius"/>
    </source>
</evidence>
<dbReference type="GO" id="GO:0022857">
    <property type="term" value="F:transmembrane transporter activity"/>
    <property type="evidence" value="ECO:0007669"/>
    <property type="project" value="InterPro"/>
</dbReference>
<evidence type="ECO:0000256" key="2">
    <source>
        <dbReference type="ARBA" id="ARBA00022989"/>
    </source>
</evidence>
<geneLocation type="plasmid" evidence="6">
    <name>unnamed3</name>
</geneLocation>
<reference evidence="6" key="1">
    <citation type="submission" date="2023-02" db="EMBL/GenBank/DDBJ databases">
        <title>Description and genomic characterization of Salipiger bruguierae sp. nov., isolated from the sediment of mangrove plant Bruguiera sexangula.</title>
        <authorList>
            <person name="Long M."/>
        </authorList>
    </citation>
    <scope>NUCLEOTIDE SEQUENCE</scope>
    <source>
        <strain evidence="6">H15</strain>
        <plasmid evidence="6">unnamed3</plasmid>
    </source>
</reference>
<dbReference type="GO" id="GO:0005886">
    <property type="term" value="C:plasma membrane"/>
    <property type="evidence" value="ECO:0007669"/>
    <property type="project" value="TreeGrafter"/>
</dbReference>
<evidence type="ECO:0000259" key="5">
    <source>
        <dbReference type="PROSITE" id="PS50850"/>
    </source>
</evidence>
<dbReference type="PANTHER" id="PTHR43129:SF1">
    <property type="entry name" value="FOSMIDOMYCIN RESISTANCE PROTEIN"/>
    <property type="match status" value="1"/>
</dbReference>
<feature type="transmembrane region" description="Helical" evidence="4">
    <location>
        <begin position="288"/>
        <end position="306"/>
    </location>
</feature>
<dbReference type="SUPFAM" id="SSF103473">
    <property type="entry name" value="MFS general substrate transporter"/>
    <property type="match status" value="1"/>
</dbReference>
<keyword evidence="2 4" id="KW-1133">Transmembrane helix</keyword>
<dbReference type="Pfam" id="PF07690">
    <property type="entry name" value="MFS_1"/>
    <property type="match status" value="1"/>
</dbReference>
<feature type="transmembrane region" description="Helical" evidence="4">
    <location>
        <begin position="53"/>
        <end position="70"/>
    </location>
</feature>
<dbReference type="CDD" id="cd17478">
    <property type="entry name" value="MFS_FsR"/>
    <property type="match status" value="1"/>
</dbReference>
<evidence type="ECO:0000256" key="3">
    <source>
        <dbReference type="ARBA" id="ARBA00023136"/>
    </source>
</evidence>
<feature type="domain" description="Major facilitator superfamily (MFS) profile" evidence="5">
    <location>
        <begin position="20"/>
        <end position="398"/>
    </location>
</feature>
<dbReference type="RefSeq" id="WP_353476449.1">
    <property type="nucleotide sequence ID" value="NZ_CP123388.1"/>
</dbReference>
<organism evidence="6">
    <name type="scientific">Alloyangia sp. H15</name>
    <dbReference type="NCBI Taxonomy" id="3029062"/>
    <lineage>
        <taxon>Bacteria</taxon>
        <taxon>Pseudomonadati</taxon>
        <taxon>Pseudomonadota</taxon>
        <taxon>Alphaproteobacteria</taxon>
        <taxon>Rhodobacterales</taxon>
        <taxon>Roseobacteraceae</taxon>
        <taxon>Alloyangia</taxon>
    </lineage>
</organism>
<feature type="transmembrane region" description="Helical" evidence="4">
    <location>
        <begin position="82"/>
        <end position="101"/>
    </location>
</feature>
<accession>A0AAU8ASM8</accession>
<keyword evidence="6" id="KW-0614">Plasmid</keyword>
<dbReference type="Gene3D" id="1.20.1250.20">
    <property type="entry name" value="MFS general substrate transporter like domains"/>
    <property type="match status" value="2"/>
</dbReference>
<feature type="transmembrane region" description="Helical" evidence="4">
    <location>
        <begin position="312"/>
        <end position="332"/>
    </location>
</feature>
<dbReference type="PANTHER" id="PTHR43129">
    <property type="entry name" value="FOSMIDOMYCIN RESISTANCE PROTEIN"/>
    <property type="match status" value="1"/>
</dbReference>
<feature type="transmembrane region" description="Helical" evidence="4">
    <location>
        <begin position="217"/>
        <end position="237"/>
    </location>
</feature>
<sequence length="398" mass="41553">MTTTSTTAPQGHELRTTYAILAAISLCHLTNDLMQSVLAAIYPLLKTEFSLDFWHIGLLTLVFQLTASLLQPLVGIATDRHPFPWALPIGMGSTLIGLLLLSVAPTYGLLICGAGLIGIGSSIFHPEASRVARAASGGRFGLAQSAFQVGGNFGTAIGPLLAALIVVPLGRGSVAIFAVLALVGMAILTGVSRWHISERKAAAKRPKPAGHGLPARQVRIAMVVLLALLFSKQVYMASMTSYYTFFLIERFGLTPAGAQKMLFLFLVAVAFGTVIGGPVGDRIGRRTVIWVSILGVLPLTLLLPYASLFWTGVLSVLIGVVLASALPAIIVFAQELAPDRVGTVAGLFFGAAFGVAGIAAAALGLIADSTGITRVFQGCALLPALGLLAAFLPRRGML</sequence>
<feature type="transmembrane region" description="Helical" evidence="4">
    <location>
        <begin position="175"/>
        <end position="196"/>
    </location>
</feature>
<dbReference type="InterPro" id="IPR020846">
    <property type="entry name" value="MFS_dom"/>
</dbReference>
<evidence type="ECO:0000256" key="1">
    <source>
        <dbReference type="ARBA" id="ARBA00022692"/>
    </source>
</evidence>
<dbReference type="InterPro" id="IPR036259">
    <property type="entry name" value="MFS_trans_sf"/>
</dbReference>
<dbReference type="PROSITE" id="PS50850">
    <property type="entry name" value="MFS"/>
    <property type="match status" value="1"/>
</dbReference>
<dbReference type="InterPro" id="IPR011701">
    <property type="entry name" value="MFS"/>
</dbReference>
<gene>
    <name evidence="6" type="ORF">PVT71_26385</name>
</gene>
<dbReference type="AlphaFoldDB" id="A0AAU8ASM8"/>
<feature type="transmembrane region" description="Helical" evidence="4">
    <location>
        <begin position="107"/>
        <end position="125"/>
    </location>
</feature>
<feature type="transmembrane region" description="Helical" evidence="4">
    <location>
        <begin position="372"/>
        <end position="392"/>
    </location>
</feature>
<evidence type="ECO:0000313" key="6">
    <source>
        <dbReference type="EMBL" id="XCC97560.1"/>
    </source>
</evidence>
<protein>
    <submittedName>
        <fullName evidence="6">MFS transporter</fullName>
    </submittedName>
</protein>
<keyword evidence="3 4" id="KW-0472">Membrane</keyword>